<dbReference type="InterPro" id="IPR036249">
    <property type="entry name" value="Thioredoxin-like_sf"/>
</dbReference>
<dbReference type="PANTHER" id="PTHR44051:SF8">
    <property type="entry name" value="GLUTATHIONE S-TRANSFERASE GSTA"/>
    <property type="match status" value="1"/>
</dbReference>
<evidence type="ECO:0000313" key="2">
    <source>
        <dbReference type="Proteomes" id="UP000285146"/>
    </source>
</evidence>
<dbReference type="InParanoid" id="A0A423XB22"/>
<dbReference type="Gene3D" id="1.20.1050.130">
    <property type="match status" value="1"/>
</dbReference>
<evidence type="ECO:0008006" key="3">
    <source>
        <dbReference type="Google" id="ProtNLM"/>
    </source>
</evidence>
<name>A0A423XB22_9PEZI</name>
<comment type="caution">
    <text evidence="1">The sequence shown here is derived from an EMBL/GenBank/DDBJ whole genome shotgun (WGS) entry which is preliminary data.</text>
</comment>
<proteinExistence type="predicted"/>
<dbReference type="AlphaFoldDB" id="A0A423XB22"/>
<dbReference type="PANTHER" id="PTHR44051">
    <property type="entry name" value="GLUTATHIONE S-TRANSFERASE-RELATED"/>
    <property type="match status" value="1"/>
</dbReference>
<accession>A0A423XB22</accession>
<dbReference type="STRING" id="1230097.A0A423XB22"/>
<protein>
    <recommendedName>
        <fullName evidence="3">GST N-terminal domain-containing protein</fullName>
    </recommendedName>
</protein>
<sequence length="126" mass="13838">MAAIPPEKSPKLGLNIYGCVSVNPVKVVLAAEEPKQVRLLILICSHVISIPYNYVTLDMGAGELQVDWFKTINPNGKAPAIFHVKEDGTSVTVFECAPCLLQIASEFDKGHKLSYPPGTPEYWKQL</sequence>
<dbReference type="OrthoDB" id="2789670at2759"/>
<reference evidence="1 2" key="1">
    <citation type="submission" date="2015-09" db="EMBL/GenBank/DDBJ databases">
        <title>Host preference determinants of Valsa canker pathogens revealed by comparative genomics.</title>
        <authorList>
            <person name="Yin Z."/>
            <person name="Huang L."/>
        </authorList>
    </citation>
    <scope>NUCLEOTIDE SEQUENCE [LARGE SCALE GENOMIC DNA]</scope>
    <source>
        <strain evidence="1 2">SXYLt</strain>
    </source>
</reference>
<organism evidence="1 2">
    <name type="scientific">Cytospora leucostoma</name>
    <dbReference type="NCBI Taxonomy" id="1230097"/>
    <lineage>
        <taxon>Eukaryota</taxon>
        <taxon>Fungi</taxon>
        <taxon>Dikarya</taxon>
        <taxon>Ascomycota</taxon>
        <taxon>Pezizomycotina</taxon>
        <taxon>Sordariomycetes</taxon>
        <taxon>Sordariomycetidae</taxon>
        <taxon>Diaporthales</taxon>
        <taxon>Cytosporaceae</taxon>
        <taxon>Cytospora</taxon>
    </lineage>
</organism>
<dbReference type="EMBL" id="LKEB01000021">
    <property type="protein sequence ID" value="ROW13165.1"/>
    <property type="molecule type" value="Genomic_DNA"/>
</dbReference>
<dbReference type="Proteomes" id="UP000285146">
    <property type="component" value="Unassembled WGS sequence"/>
</dbReference>
<evidence type="ECO:0000313" key="1">
    <source>
        <dbReference type="EMBL" id="ROW13165.1"/>
    </source>
</evidence>
<keyword evidence="2" id="KW-1185">Reference proteome</keyword>
<gene>
    <name evidence="1" type="ORF">VPNG_04875</name>
</gene>
<dbReference type="SUPFAM" id="SSF52833">
    <property type="entry name" value="Thioredoxin-like"/>
    <property type="match status" value="1"/>
</dbReference>